<feature type="compositionally biased region" description="Basic and acidic residues" evidence="1">
    <location>
        <begin position="822"/>
        <end position="843"/>
    </location>
</feature>
<evidence type="ECO:0000313" key="4">
    <source>
        <dbReference type="Proteomes" id="UP000694396"/>
    </source>
</evidence>
<name>A0A8C3NS60_9PASS</name>
<feature type="compositionally biased region" description="Low complexity" evidence="1">
    <location>
        <begin position="667"/>
        <end position="681"/>
    </location>
</feature>
<keyword evidence="4" id="KW-1185">Reference proteome</keyword>
<evidence type="ECO:0000256" key="1">
    <source>
        <dbReference type="SAM" id="MobiDB-lite"/>
    </source>
</evidence>
<dbReference type="Proteomes" id="UP000694396">
    <property type="component" value="Unplaced"/>
</dbReference>
<dbReference type="PANTHER" id="PTHR16151:SF2">
    <property type="entry name" value="HAUS AUGMIN-LIKE COMPLEX SUBUNIT 6"/>
    <property type="match status" value="1"/>
</dbReference>
<feature type="domain" description="HAUS augmin-like complex subunit 6 N-terminal" evidence="2">
    <location>
        <begin position="10"/>
        <end position="226"/>
    </location>
</feature>
<dbReference type="AlphaFoldDB" id="A0A8C3NS60"/>
<evidence type="ECO:0000313" key="3">
    <source>
        <dbReference type="Ensembl" id="ENSCRFP00000001778.1"/>
    </source>
</evidence>
<feature type="region of interest" description="Disordered" evidence="1">
    <location>
        <begin position="822"/>
        <end position="882"/>
    </location>
</feature>
<sequence length="895" mass="100674">MDTKWESDHLWLCLLALGFQPERYHDINLGRDMFAKPNSSAFSLVAHFLFGKLDKHRARQTFMESGYRKLSSPTFRKHCCLWLREISKQEETGLPQITPSTLICPGGAKFVHMVYHFARYVMIEDMKKLSRGTSIPFAEAVMWRPEDMYLAKARHRVAYNKLLQILQREDFVIQEYNKKAKVLIREIKLTESEYAVVQKQSCRMKQNDQNKNNTTERIQKVRSMWTLVVEMLTSLKKEKEVVDSVLEDCVNPCILDGTDVVLSVPGLLTYRVESNIHGFCTGNLYEDGKLNFLTVIQLLNEALMTLKDEHCLCGLKELHRIEHVVTSYKNALQKLNTKSLRRKQQHCEPKRQSISRKQGIWELKWKTSLGECPFNLILKDDLQSSSSLQSSGSSGEDENSVFCQSFSDNEDCCCEECHGKNDEASETMKDTTLVPSRCDFIQRGGLSASEATDSHVLSPLLRLPVPSLSEAPENRDLLIENNLCTYVENKTPMPPKILKNGKEEFPTSEMENGGENVTQTRSPVRKDDLLEKVRDELAEEIAKSVMSESSDSGEEKGMALEDLISCLYFNPFVTRKQIPRTPENLLTEIRSSWRKAIQTEGSLDLELSSAEVVTEESSMNVTLSMQEEVDSTFICSEPASPVSDCGPPVSEKKSQLCSTESSPQEQESISNTSESSDSKTSGIQESEHTESEEVDCSALSGSSVEDLSQALQNIEKSMNIPDTCLKSGSRTNTLLSDHCCSFLMDEMLLNSVGHETTDMGILDETLPEYDGIDLSISASSDSISYIMDSENLMDGSENNEDIKKLDKDIQFLSNSHEVLKRTASKSEEELHQTHNGDKSESCRAELSTIPEGGEENDDDRSMDEGFTKMPLPNSPNDSKFSLSSLLVSCQQMDGT</sequence>
<dbReference type="GO" id="GO:0051225">
    <property type="term" value="P:spindle assembly"/>
    <property type="evidence" value="ECO:0007669"/>
    <property type="project" value="InterPro"/>
</dbReference>
<dbReference type="InterPro" id="IPR028163">
    <property type="entry name" value="HAUS_6_N"/>
</dbReference>
<evidence type="ECO:0000259" key="2">
    <source>
        <dbReference type="Pfam" id="PF14661"/>
    </source>
</evidence>
<organism evidence="3 4">
    <name type="scientific">Cyanoderma ruficeps</name>
    <name type="common">rufous-capped babbler</name>
    <dbReference type="NCBI Taxonomy" id="181631"/>
    <lineage>
        <taxon>Eukaryota</taxon>
        <taxon>Metazoa</taxon>
        <taxon>Chordata</taxon>
        <taxon>Craniata</taxon>
        <taxon>Vertebrata</taxon>
        <taxon>Euteleostomi</taxon>
        <taxon>Archelosauria</taxon>
        <taxon>Archosauria</taxon>
        <taxon>Dinosauria</taxon>
        <taxon>Saurischia</taxon>
        <taxon>Theropoda</taxon>
        <taxon>Coelurosauria</taxon>
        <taxon>Aves</taxon>
        <taxon>Neognathae</taxon>
        <taxon>Neoaves</taxon>
        <taxon>Telluraves</taxon>
        <taxon>Australaves</taxon>
        <taxon>Passeriformes</taxon>
        <taxon>Sylvioidea</taxon>
        <taxon>Timaliidae</taxon>
        <taxon>Cyanoderma</taxon>
    </lineage>
</organism>
<dbReference type="InterPro" id="IPR026797">
    <property type="entry name" value="HAUS_6"/>
</dbReference>
<dbReference type="GO" id="GO:0070652">
    <property type="term" value="C:HAUS complex"/>
    <property type="evidence" value="ECO:0007669"/>
    <property type="project" value="InterPro"/>
</dbReference>
<proteinExistence type="predicted"/>
<dbReference type="Ensembl" id="ENSCRFT00000001858.1">
    <property type="protein sequence ID" value="ENSCRFP00000001778.1"/>
    <property type="gene ID" value="ENSCRFG00000001501.1"/>
</dbReference>
<dbReference type="PANTHER" id="PTHR16151">
    <property type="entry name" value="HAUS AUGMIN-LIKE COMPLEX SUBUNIT 6"/>
    <property type="match status" value="1"/>
</dbReference>
<reference evidence="3" key="1">
    <citation type="submission" date="2025-08" db="UniProtKB">
        <authorList>
            <consortium name="Ensembl"/>
        </authorList>
    </citation>
    <scope>IDENTIFICATION</scope>
</reference>
<protein>
    <submittedName>
        <fullName evidence="3">HAUS augmin like complex subunit 6</fullName>
    </submittedName>
</protein>
<dbReference type="Pfam" id="PF14661">
    <property type="entry name" value="HAUS6_N"/>
    <property type="match status" value="1"/>
</dbReference>
<reference evidence="3" key="2">
    <citation type="submission" date="2025-09" db="UniProtKB">
        <authorList>
            <consortium name="Ensembl"/>
        </authorList>
    </citation>
    <scope>IDENTIFICATION</scope>
</reference>
<feature type="region of interest" description="Disordered" evidence="1">
    <location>
        <begin position="495"/>
        <end position="520"/>
    </location>
</feature>
<feature type="region of interest" description="Disordered" evidence="1">
    <location>
        <begin position="639"/>
        <end position="702"/>
    </location>
</feature>
<feature type="compositionally biased region" description="Polar residues" evidence="1">
    <location>
        <begin position="655"/>
        <end position="666"/>
    </location>
</feature>
<feature type="compositionally biased region" description="Acidic residues" evidence="1">
    <location>
        <begin position="852"/>
        <end position="861"/>
    </location>
</feature>
<dbReference type="GO" id="GO:1990498">
    <property type="term" value="C:mitotic spindle microtubule"/>
    <property type="evidence" value="ECO:0007669"/>
    <property type="project" value="TreeGrafter"/>
</dbReference>
<dbReference type="GO" id="GO:0008017">
    <property type="term" value="F:microtubule binding"/>
    <property type="evidence" value="ECO:0007669"/>
    <property type="project" value="TreeGrafter"/>
</dbReference>
<accession>A0A8C3NS60</accession>